<organism evidence="1 2">
    <name type="scientific">Gallionella capsiferriformans (strain ES-2)</name>
    <name type="common">Gallionella ferruginea capsiferriformans (strain ES-2)</name>
    <dbReference type="NCBI Taxonomy" id="395494"/>
    <lineage>
        <taxon>Bacteria</taxon>
        <taxon>Pseudomonadati</taxon>
        <taxon>Pseudomonadota</taxon>
        <taxon>Betaproteobacteria</taxon>
        <taxon>Nitrosomonadales</taxon>
        <taxon>Gallionellaceae</taxon>
        <taxon>Gallionella</taxon>
    </lineage>
</organism>
<dbReference type="AlphaFoldDB" id="D9SJD1"/>
<evidence type="ECO:0000313" key="2">
    <source>
        <dbReference type="Proteomes" id="UP000001235"/>
    </source>
</evidence>
<dbReference type="STRING" id="395494.Galf_2316"/>
<dbReference type="KEGG" id="gca:Galf_2316"/>
<name>D9SJD1_GALCS</name>
<protein>
    <submittedName>
        <fullName evidence="1">Uncharacterized protein</fullName>
    </submittedName>
</protein>
<keyword evidence="2" id="KW-1185">Reference proteome</keyword>
<reference evidence="1 2" key="1">
    <citation type="submission" date="2010-08" db="EMBL/GenBank/DDBJ databases">
        <title>Complete sequence of Gallionella capsiferriformans ES-2.</title>
        <authorList>
            <consortium name="US DOE Joint Genome Institute"/>
            <person name="Lucas S."/>
            <person name="Copeland A."/>
            <person name="Lapidus A."/>
            <person name="Cheng J.-F."/>
            <person name="Bruce D."/>
            <person name="Goodwin L."/>
            <person name="Pitluck S."/>
            <person name="Chertkov O."/>
            <person name="Davenport K.W."/>
            <person name="Detter J.C."/>
            <person name="Han C."/>
            <person name="Tapia R."/>
            <person name="Land M."/>
            <person name="Hauser L."/>
            <person name="Chang Y.-J."/>
            <person name="Jeffries C."/>
            <person name="Kyrpides N."/>
            <person name="Ivanova N."/>
            <person name="Mikhailova N."/>
            <person name="Shelobolina E.S."/>
            <person name="Picardal F."/>
            <person name="Roden E."/>
            <person name="Emerson D."/>
            <person name="Woyke T."/>
        </authorList>
    </citation>
    <scope>NUCLEOTIDE SEQUENCE [LARGE SCALE GENOMIC DNA]</scope>
    <source>
        <strain evidence="1 2">ES-2</strain>
    </source>
</reference>
<dbReference type="EMBL" id="CP002159">
    <property type="protein sequence ID" value="ADL56319.1"/>
    <property type="molecule type" value="Genomic_DNA"/>
</dbReference>
<proteinExistence type="predicted"/>
<dbReference type="HOGENOM" id="CLU_546010_0_0_4"/>
<dbReference type="Proteomes" id="UP000001235">
    <property type="component" value="Chromosome"/>
</dbReference>
<accession>D9SJD1</accession>
<dbReference type="RefSeq" id="WP_013294242.1">
    <property type="nucleotide sequence ID" value="NC_014394.1"/>
</dbReference>
<evidence type="ECO:0000313" key="1">
    <source>
        <dbReference type="EMBL" id="ADL56319.1"/>
    </source>
</evidence>
<gene>
    <name evidence="1" type="ordered locus">Galf_2316</name>
</gene>
<sequence>MKTVLFINSSGPRYFRRENGVWQSIDKPDHSDRLWVIANLPEETLDTFKLPMLFGRDRSSFIARRLAAAFPHSQYCAAPVLDGNWLKPVTAALNGLTTAEAVTSQLEKHDITVAGVWGISLLLTLMARRLSIKDVILAMPSVHFLRIVVLKDGTPVLTRCVHRYSEDSDHENDSDANEIIRTRQHLENKHFFELESIPPVLYLGDATSIESYLTRAGLTLMPLPDQLSPKGAAAYLHPLFELAVTSPRGQLAPLQLRASHLAQNLRHAAYAGIGLSLLAVIVFGQANFRTLIDLFGREQTLTRDLEKATSAREQLAARISSTGMDPALVRQATRFSARELEAAPAPGSLLKFTAGAIASLPQVRIKTLSYRFPKSGERYCQGQTVIEVPLLKRKIDLSIGGSTTSDTAIGEAEDTPPRYTELQFSILLTETLTPEAQIEIKKRISSALKARDGVQLMQDPAAFSLINTLKGGFGMDTTQTENLWCMSIPWHALQTRELP</sequence>